<dbReference type="Gene3D" id="2.60.120.590">
    <property type="entry name" value="Alpha-ketoglutarate-dependent dioxygenase AlkB-like"/>
    <property type="match status" value="1"/>
</dbReference>
<keyword evidence="7" id="KW-0539">Nucleus</keyword>
<dbReference type="PANTHER" id="PTHR46030:SF1">
    <property type="entry name" value="ALPHA-KETOGLUTARATE-DEPENDENT DIOXYGENASE ALKB HOMOLOG 6"/>
    <property type="match status" value="1"/>
</dbReference>
<dbReference type="InterPro" id="IPR005123">
    <property type="entry name" value="Oxoglu/Fe-dep_dioxygenase_dom"/>
</dbReference>
<reference evidence="9" key="1">
    <citation type="submission" date="2020-11" db="EMBL/GenBank/DDBJ databases">
        <authorList>
            <consortium name="DOE Joint Genome Institute"/>
            <person name="Ahrendt S."/>
            <person name="Riley R."/>
            <person name="Andreopoulos W."/>
            <person name="LaButti K."/>
            <person name="Pangilinan J."/>
            <person name="Ruiz-duenas F.J."/>
            <person name="Barrasa J.M."/>
            <person name="Sanchez-Garcia M."/>
            <person name="Camarero S."/>
            <person name="Miyauchi S."/>
            <person name="Serrano A."/>
            <person name="Linde D."/>
            <person name="Babiker R."/>
            <person name="Drula E."/>
            <person name="Ayuso-Fernandez I."/>
            <person name="Pacheco R."/>
            <person name="Padilla G."/>
            <person name="Ferreira P."/>
            <person name="Barriuso J."/>
            <person name="Kellner H."/>
            <person name="Castanera R."/>
            <person name="Alfaro M."/>
            <person name="Ramirez L."/>
            <person name="Pisabarro A.G."/>
            <person name="Kuo A."/>
            <person name="Tritt A."/>
            <person name="Lipzen A."/>
            <person name="He G."/>
            <person name="Yan M."/>
            <person name="Ng V."/>
            <person name="Cullen D."/>
            <person name="Martin F."/>
            <person name="Rosso M.-N."/>
            <person name="Henrissat B."/>
            <person name="Hibbett D."/>
            <person name="Martinez A.T."/>
            <person name="Grigoriev I.V."/>
        </authorList>
    </citation>
    <scope>NUCLEOTIDE SEQUENCE</scope>
    <source>
        <strain evidence="9">AH 44721</strain>
    </source>
</reference>
<keyword evidence="10" id="KW-1185">Reference proteome</keyword>
<dbReference type="Proteomes" id="UP000724874">
    <property type="component" value="Unassembled WGS sequence"/>
</dbReference>
<evidence type="ECO:0000313" key="10">
    <source>
        <dbReference type="Proteomes" id="UP000724874"/>
    </source>
</evidence>
<proteinExistence type="inferred from homology"/>
<evidence type="ECO:0000256" key="1">
    <source>
        <dbReference type="ARBA" id="ARBA00004123"/>
    </source>
</evidence>
<evidence type="ECO:0000256" key="7">
    <source>
        <dbReference type="ARBA" id="ARBA00023242"/>
    </source>
</evidence>
<dbReference type="GO" id="GO:0046872">
    <property type="term" value="F:metal ion binding"/>
    <property type="evidence" value="ECO:0007669"/>
    <property type="project" value="UniProtKB-KW"/>
</dbReference>
<keyword evidence="3" id="KW-0479">Metal-binding</keyword>
<comment type="similarity">
    <text evidence="2">Belongs to the alkB family.</text>
</comment>
<dbReference type="OrthoDB" id="412814at2759"/>
<dbReference type="GO" id="GO:0005634">
    <property type="term" value="C:nucleus"/>
    <property type="evidence" value="ECO:0007669"/>
    <property type="project" value="UniProtKB-SubCell"/>
</dbReference>
<evidence type="ECO:0000256" key="6">
    <source>
        <dbReference type="ARBA" id="ARBA00023004"/>
    </source>
</evidence>
<dbReference type="InterPro" id="IPR027450">
    <property type="entry name" value="AlkB-like"/>
</dbReference>
<evidence type="ECO:0000256" key="3">
    <source>
        <dbReference type="ARBA" id="ARBA00022723"/>
    </source>
</evidence>
<evidence type="ECO:0000259" key="8">
    <source>
        <dbReference type="PROSITE" id="PS51471"/>
    </source>
</evidence>
<dbReference type="EMBL" id="JADNYJ010000049">
    <property type="protein sequence ID" value="KAF8900126.1"/>
    <property type="molecule type" value="Genomic_DNA"/>
</dbReference>
<organism evidence="9 10">
    <name type="scientific">Gymnopilus junonius</name>
    <name type="common">Spectacular rustgill mushroom</name>
    <name type="synonym">Gymnopilus spectabilis subsp. junonius</name>
    <dbReference type="NCBI Taxonomy" id="109634"/>
    <lineage>
        <taxon>Eukaryota</taxon>
        <taxon>Fungi</taxon>
        <taxon>Dikarya</taxon>
        <taxon>Basidiomycota</taxon>
        <taxon>Agaricomycotina</taxon>
        <taxon>Agaricomycetes</taxon>
        <taxon>Agaricomycetidae</taxon>
        <taxon>Agaricales</taxon>
        <taxon>Agaricineae</taxon>
        <taxon>Hymenogastraceae</taxon>
        <taxon>Gymnopilus</taxon>
    </lineage>
</organism>
<evidence type="ECO:0000256" key="4">
    <source>
        <dbReference type="ARBA" id="ARBA00022964"/>
    </source>
</evidence>
<dbReference type="PANTHER" id="PTHR46030">
    <property type="entry name" value="ALPHA-KETOGLUTARATE-DEPENDENT DIOXYGENASE ALKB HOMOLOG 6"/>
    <property type="match status" value="1"/>
</dbReference>
<dbReference type="GO" id="GO:0051213">
    <property type="term" value="F:dioxygenase activity"/>
    <property type="evidence" value="ECO:0007669"/>
    <property type="project" value="UniProtKB-KW"/>
</dbReference>
<dbReference type="PROSITE" id="PS51471">
    <property type="entry name" value="FE2OG_OXY"/>
    <property type="match status" value="1"/>
</dbReference>
<dbReference type="AlphaFoldDB" id="A0A9P5NNZ2"/>
<sequence>MYAESALSQFHTEGHEDAFYVPNFITPEEEQYLIRKICESPQPLWKSLANRRLQTWGGEITTKGTLVPQPLPPFVNKFPDLVSRIKATGFFKNSPHAEPNQIIMNEYLPGQGIMPHEDGPRYYPVVATLSLGSHAVFHYYRYQAEADGDAVSSGQGRSINMIPVSSVLLEPRSLIISSGSIYTSHLHGIDALEEDLIALDASASGIKVSNVAQLQDPAIKVSIHQGVPIKRGTRYSLTCRDVERVSVFSTHPRR</sequence>
<feature type="domain" description="Fe2OG dioxygenase" evidence="8">
    <location>
        <begin position="98"/>
        <end position="243"/>
    </location>
</feature>
<name>A0A9P5NNZ2_GYMJU</name>
<protein>
    <recommendedName>
        <fullName evidence="8">Fe2OG dioxygenase domain-containing protein</fullName>
    </recommendedName>
</protein>
<keyword evidence="4" id="KW-0223">Dioxygenase</keyword>
<comment type="caution">
    <text evidence="9">The sequence shown here is derived from an EMBL/GenBank/DDBJ whole genome shotgun (WGS) entry which is preliminary data.</text>
</comment>
<comment type="subcellular location">
    <subcellularLocation>
        <location evidence="1">Nucleus</location>
    </subcellularLocation>
</comment>
<dbReference type="InterPro" id="IPR037151">
    <property type="entry name" value="AlkB-like_sf"/>
</dbReference>
<gene>
    <name evidence="9" type="ORF">CPB84DRAFT_1680744</name>
</gene>
<dbReference type="SUPFAM" id="SSF51197">
    <property type="entry name" value="Clavaminate synthase-like"/>
    <property type="match status" value="1"/>
</dbReference>
<evidence type="ECO:0000256" key="5">
    <source>
        <dbReference type="ARBA" id="ARBA00023002"/>
    </source>
</evidence>
<dbReference type="InterPro" id="IPR032862">
    <property type="entry name" value="ALKBH6"/>
</dbReference>
<evidence type="ECO:0000313" key="9">
    <source>
        <dbReference type="EMBL" id="KAF8900126.1"/>
    </source>
</evidence>
<dbReference type="Pfam" id="PF13532">
    <property type="entry name" value="2OG-FeII_Oxy_2"/>
    <property type="match status" value="1"/>
</dbReference>
<keyword evidence="6" id="KW-0408">Iron</keyword>
<evidence type="ECO:0000256" key="2">
    <source>
        <dbReference type="ARBA" id="ARBA00007879"/>
    </source>
</evidence>
<keyword evidence="5" id="KW-0560">Oxidoreductase</keyword>
<accession>A0A9P5NNZ2</accession>